<comment type="subcellular location">
    <subcellularLocation>
        <location evidence="2">Endoplasmic reticulum</location>
    </subcellularLocation>
    <subcellularLocation>
        <location evidence="1">Golgi apparatus</location>
        <location evidence="1">cis-Golgi network</location>
    </subcellularLocation>
</comment>
<evidence type="ECO:0000256" key="4">
    <source>
        <dbReference type="ARBA" id="ARBA00022448"/>
    </source>
</evidence>
<dbReference type="InterPro" id="IPR024096">
    <property type="entry name" value="NO_sig/Golgi_transp_ligand-bd"/>
</dbReference>
<sequence length="91" mass="10067">MGYNIGIRMINEFLAKSNVSRCVDFKETAEMIAKHRLGGKPGRGLCRASGYLPRALLVQHFKRSHKRSSGDGGKSPGSVICLEETMHMSCR</sequence>
<dbReference type="PANTHER" id="PTHR13048">
    <property type="entry name" value="TRAFFICKING PROTEIN PARTICLE COMPLEX SUBUNIT 3"/>
    <property type="match status" value="1"/>
</dbReference>
<evidence type="ECO:0000256" key="2">
    <source>
        <dbReference type="ARBA" id="ARBA00004240"/>
    </source>
</evidence>
<evidence type="ECO:0000256" key="7">
    <source>
        <dbReference type="ARBA" id="ARBA00023034"/>
    </source>
</evidence>
<proteinExistence type="inferred from homology"/>
<dbReference type="Gene3D" id="3.30.1380.20">
    <property type="entry name" value="Trafficking protein particle complex subunit 3"/>
    <property type="match status" value="1"/>
</dbReference>
<evidence type="ECO:0000256" key="3">
    <source>
        <dbReference type="ARBA" id="ARBA00006218"/>
    </source>
</evidence>
<keyword evidence="9" id="KW-1185">Reference proteome</keyword>
<comment type="caution">
    <text evidence="8">The sequence shown here is derived from an EMBL/GenBank/DDBJ whole genome shotgun (WGS) entry which is preliminary data.</text>
</comment>
<keyword evidence="5" id="KW-0256">Endoplasmic reticulum</keyword>
<reference evidence="8 9" key="1">
    <citation type="journal article" date="2024" name="G3 (Bethesda)">
        <title>Genome assembly of Hibiscus sabdariffa L. provides insights into metabolisms of medicinal natural products.</title>
        <authorList>
            <person name="Kim T."/>
        </authorList>
    </citation>
    <scope>NUCLEOTIDE SEQUENCE [LARGE SCALE GENOMIC DNA]</scope>
    <source>
        <strain evidence="8">TK-2024</strain>
        <tissue evidence="8">Old leaves</tissue>
    </source>
</reference>
<name>A0ABR2T6Y7_9ROSI</name>
<keyword evidence="4" id="KW-0813">Transport</keyword>
<dbReference type="SUPFAM" id="SSF111126">
    <property type="entry name" value="Ligand-binding domain in the NO signalling and Golgi transport"/>
    <property type="match status" value="1"/>
</dbReference>
<dbReference type="EMBL" id="JBBPBN010000008">
    <property type="protein sequence ID" value="KAK9033080.1"/>
    <property type="molecule type" value="Genomic_DNA"/>
</dbReference>
<dbReference type="InterPro" id="IPR016721">
    <property type="entry name" value="Bet3"/>
</dbReference>
<keyword evidence="6" id="KW-0931">ER-Golgi transport</keyword>
<organism evidence="8 9">
    <name type="scientific">Hibiscus sabdariffa</name>
    <name type="common">roselle</name>
    <dbReference type="NCBI Taxonomy" id="183260"/>
    <lineage>
        <taxon>Eukaryota</taxon>
        <taxon>Viridiplantae</taxon>
        <taxon>Streptophyta</taxon>
        <taxon>Embryophyta</taxon>
        <taxon>Tracheophyta</taxon>
        <taxon>Spermatophyta</taxon>
        <taxon>Magnoliopsida</taxon>
        <taxon>eudicotyledons</taxon>
        <taxon>Gunneridae</taxon>
        <taxon>Pentapetalae</taxon>
        <taxon>rosids</taxon>
        <taxon>malvids</taxon>
        <taxon>Malvales</taxon>
        <taxon>Malvaceae</taxon>
        <taxon>Malvoideae</taxon>
        <taxon>Hibiscus</taxon>
    </lineage>
</organism>
<evidence type="ECO:0000256" key="1">
    <source>
        <dbReference type="ARBA" id="ARBA00004222"/>
    </source>
</evidence>
<gene>
    <name evidence="8" type="ORF">V6N11_018118</name>
</gene>
<evidence type="ECO:0000313" key="9">
    <source>
        <dbReference type="Proteomes" id="UP001396334"/>
    </source>
</evidence>
<dbReference type="InterPro" id="IPR007194">
    <property type="entry name" value="TRAPP_component"/>
</dbReference>
<evidence type="ECO:0000256" key="6">
    <source>
        <dbReference type="ARBA" id="ARBA00022892"/>
    </source>
</evidence>
<comment type="similarity">
    <text evidence="3">Belongs to the TRAPP small subunits family. BET3 subfamily.</text>
</comment>
<protein>
    <submittedName>
        <fullName evidence="8">Uncharacterized protein</fullName>
    </submittedName>
</protein>
<accession>A0ABR2T6Y7</accession>
<dbReference type="Pfam" id="PF04051">
    <property type="entry name" value="TRAPP"/>
    <property type="match status" value="1"/>
</dbReference>
<evidence type="ECO:0000313" key="8">
    <source>
        <dbReference type="EMBL" id="KAK9033080.1"/>
    </source>
</evidence>
<evidence type="ECO:0000256" key="5">
    <source>
        <dbReference type="ARBA" id="ARBA00022824"/>
    </source>
</evidence>
<dbReference type="Proteomes" id="UP001396334">
    <property type="component" value="Unassembled WGS sequence"/>
</dbReference>
<keyword evidence="7" id="KW-0333">Golgi apparatus</keyword>